<evidence type="ECO:0000313" key="13">
    <source>
        <dbReference type="EMBL" id="KAK9732241.1"/>
    </source>
</evidence>
<keyword evidence="4" id="KW-0967">Endosome</keyword>
<feature type="domain" description="Calponin-homology (CH)" evidence="10">
    <location>
        <begin position="4"/>
        <end position="110"/>
    </location>
</feature>
<feature type="compositionally biased region" description="Low complexity" evidence="9">
    <location>
        <begin position="1068"/>
        <end position="1082"/>
    </location>
</feature>
<evidence type="ECO:0000313" key="14">
    <source>
        <dbReference type="Proteomes" id="UP001458880"/>
    </source>
</evidence>
<feature type="compositionally biased region" description="Acidic residues" evidence="9">
    <location>
        <begin position="969"/>
        <end position="978"/>
    </location>
</feature>
<feature type="compositionally biased region" description="Acidic residues" evidence="9">
    <location>
        <begin position="1014"/>
        <end position="1025"/>
    </location>
</feature>
<comment type="caution">
    <text evidence="13">The sequence shown here is derived from an EMBL/GenBank/DDBJ whole genome shotgun (WGS) entry which is preliminary data.</text>
</comment>
<feature type="region of interest" description="Disordered" evidence="9">
    <location>
        <begin position="856"/>
        <end position="1245"/>
    </location>
</feature>
<dbReference type="InterPro" id="IPR036872">
    <property type="entry name" value="CH_dom_sf"/>
</dbReference>
<dbReference type="PANTHER" id="PTHR23167">
    <property type="entry name" value="CALPONIN HOMOLOGY DOMAIN-CONTAINING PROTEIN DDB_G0272472-RELATED"/>
    <property type="match status" value="1"/>
</dbReference>
<dbReference type="CDD" id="cd09400">
    <property type="entry name" value="LIM_like_1"/>
    <property type="match status" value="1"/>
</dbReference>
<keyword evidence="14" id="KW-1185">Reference proteome</keyword>
<feature type="compositionally biased region" description="Basic residues" evidence="9">
    <location>
        <begin position="1030"/>
        <end position="1039"/>
    </location>
</feature>
<dbReference type="InterPro" id="IPR050540">
    <property type="entry name" value="F-actin_Monoox_Mical"/>
</dbReference>
<evidence type="ECO:0000256" key="7">
    <source>
        <dbReference type="ARBA" id="ARBA00023054"/>
    </source>
</evidence>
<protein>
    <submittedName>
        <fullName evidence="13">Calponin homology (CH) domain</fullName>
    </submittedName>
</protein>
<feature type="region of interest" description="Disordered" evidence="9">
    <location>
        <begin position="396"/>
        <end position="415"/>
    </location>
</feature>
<dbReference type="Pfam" id="PF00412">
    <property type="entry name" value="LIM"/>
    <property type="match status" value="1"/>
</dbReference>
<feature type="compositionally biased region" description="Polar residues" evidence="9">
    <location>
        <begin position="856"/>
        <end position="865"/>
    </location>
</feature>
<feature type="compositionally biased region" description="Polar residues" evidence="9">
    <location>
        <begin position="680"/>
        <end position="691"/>
    </location>
</feature>
<reference evidence="13 14" key="1">
    <citation type="journal article" date="2024" name="BMC Genomics">
        <title>De novo assembly and annotation of Popillia japonica's genome with initial clues to its potential as an invasive pest.</title>
        <authorList>
            <person name="Cucini C."/>
            <person name="Boschi S."/>
            <person name="Funari R."/>
            <person name="Cardaioli E."/>
            <person name="Iannotti N."/>
            <person name="Marturano G."/>
            <person name="Paoli F."/>
            <person name="Bruttini M."/>
            <person name="Carapelli A."/>
            <person name="Frati F."/>
            <person name="Nardi F."/>
        </authorList>
    </citation>
    <scope>NUCLEOTIDE SEQUENCE [LARGE SCALE GENOMIC DNA]</scope>
    <source>
        <strain evidence="13">DMR45628</strain>
    </source>
</reference>
<dbReference type="PROSITE" id="PS00478">
    <property type="entry name" value="LIM_DOMAIN_1"/>
    <property type="match status" value="1"/>
</dbReference>
<name>A0AAW1LG22_POPJA</name>
<dbReference type="Gene3D" id="2.10.110.10">
    <property type="entry name" value="Cysteine Rich Protein"/>
    <property type="match status" value="1"/>
</dbReference>
<dbReference type="SMART" id="SM00033">
    <property type="entry name" value="CH"/>
    <property type="match status" value="1"/>
</dbReference>
<evidence type="ECO:0000256" key="1">
    <source>
        <dbReference type="ARBA" id="ARBA00004177"/>
    </source>
</evidence>
<dbReference type="InterPro" id="IPR001781">
    <property type="entry name" value="Znf_LIM"/>
</dbReference>
<keyword evidence="6 8" id="KW-0440">LIM domain</keyword>
<evidence type="ECO:0000256" key="3">
    <source>
        <dbReference type="ARBA" id="ARBA00022723"/>
    </source>
</evidence>
<feature type="compositionally biased region" description="Low complexity" evidence="9">
    <location>
        <begin position="134"/>
        <end position="144"/>
    </location>
</feature>
<dbReference type="SMART" id="SM00132">
    <property type="entry name" value="LIM"/>
    <property type="match status" value="1"/>
</dbReference>
<keyword evidence="2" id="KW-0597">Phosphoprotein</keyword>
<evidence type="ECO:0000256" key="8">
    <source>
        <dbReference type="PROSITE-ProRule" id="PRU00125"/>
    </source>
</evidence>
<dbReference type="InterPro" id="IPR001715">
    <property type="entry name" value="CH_dom"/>
</dbReference>
<organism evidence="13 14">
    <name type="scientific">Popillia japonica</name>
    <name type="common">Japanese beetle</name>
    <dbReference type="NCBI Taxonomy" id="7064"/>
    <lineage>
        <taxon>Eukaryota</taxon>
        <taxon>Metazoa</taxon>
        <taxon>Ecdysozoa</taxon>
        <taxon>Arthropoda</taxon>
        <taxon>Hexapoda</taxon>
        <taxon>Insecta</taxon>
        <taxon>Pterygota</taxon>
        <taxon>Neoptera</taxon>
        <taxon>Endopterygota</taxon>
        <taxon>Coleoptera</taxon>
        <taxon>Polyphaga</taxon>
        <taxon>Scarabaeiformia</taxon>
        <taxon>Scarabaeidae</taxon>
        <taxon>Rutelinae</taxon>
        <taxon>Popillia</taxon>
    </lineage>
</organism>
<feature type="compositionally biased region" description="Low complexity" evidence="9">
    <location>
        <begin position="1105"/>
        <end position="1121"/>
    </location>
</feature>
<evidence type="ECO:0000256" key="6">
    <source>
        <dbReference type="ARBA" id="ARBA00023038"/>
    </source>
</evidence>
<evidence type="ECO:0000256" key="4">
    <source>
        <dbReference type="ARBA" id="ARBA00022753"/>
    </source>
</evidence>
<comment type="subcellular location">
    <subcellularLocation>
        <location evidence="1">Endosome</location>
    </subcellularLocation>
</comment>
<dbReference type="PANTHER" id="PTHR23167:SF84">
    <property type="entry name" value="ALPHA ACTININ 3-RELATED"/>
    <property type="match status" value="1"/>
</dbReference>
<dbReference type="SUPFAM" id="SSF47576">
    <property type="entry name" value="Calponin-homology domain, CH-domain"/>
    <property type="match status" value="1"/>
</dbReference>
<evidence type="ECO:0000256" key="5">
    <source>
        <dbReference type="ARBA" id="ARBA00022833"/>
    </source>
</evidence>
<gene>
    <name evidence="13" type="ORF">QE152_g12953</name>
</gene>
<evidence type="ECO:0000259" key="10">
    <source>
        <dbReference type="PROSITE" id="PS50021"/>
    </source>
</evidence>
<evidence type="ECO:0000256" key="2">
    <source>
        <dbReference type="ARBA" id="ARBA00022553"/>
    </source>
</evidence>
<keyword evidence="5 8" id="KW-0862">Zinc</keyword>
<dbReference type="FunFam" id="1.10.418.10:FF:000023">
    <property type="entry name" value="EH domain-binding protein 1 isoform X1"/>
    <property type="match status" value="1"/>
</dbReference>
<feature type="domain" description="BMERB" evidence="12">
    <location>
        <begin position="1243"/>
        <end position="1408"/>
    </location>
</feature>
<dbReference type="PROSITE" id="PS50021">
    <property type="entry name" value="CH"/>
    <property type="match status" value="1"/>
</dbReference>
<feature type="compositionally biased region" description="Polar residues" evidence="9">
    <location>
        <begin position="1201"/>
        <end position="1220"/>
    </location>
</feature>
<feature type="region of interest" description="Disordered" evidence="9">
    <location>
        <begin position="298"/>
        <end position="335"/>
    </location>
</feature>
<dbReference type="SUPFAM" id="SSF57716">
    <property type="entry name" value="Glucocorticoid receptor-like (DNA-binding domain)"/>
    <property type="match status" value="1"/>
</dbReference>
<sequence length="1487" mass="167185">MAERRGTKALELWCKRMTEGYPGVKVDNMTTSWRDGLAFCAIIHHFRPELIDFSKLNKDNVFYNNELAFTVAEKYLGIPALLEPEDMVEYDVPDRLSILTYLSQFYKAFVASQGSSPARIVPKRPANSSDRGGTTSPASTSPPTKMALRTSGVPRREPCAKCGNPVYIAERLTVGKSLYHRTCFRCARCNSQLTLANYYETETPNQFCCETCPDEEAAPPSSAAPLTSVKDIKTDEKSMLSRSLSDEEKSAGLKNLSDRLQMAHDEYSAQFETALEDSLTKTHEYSKARSQFLSANLVDETSDSETPPELPKTKPPDIVIESKVTPSNRRNATKDISGVSVYQTPYSPKLGQRTHDISRISATSASEKQKTNDSFKAPSIGVVNQSSISTTNLKKNVKKDEVTKDKSPINDVRSNTVTPSLVKNRMKLFETTTTTQEKDFMREELNLKRPLVDAAVVSPEKRISRDSPKSSPISPTRKSLADTSKQSPKEIAQTQAKSLNFLLQKQIALKEGKISPKSIIDQAKTEAATSANESKPQKPKSLENLAAKPKVNIPKSTTSEDLAKSLLISPTRRSIEENKMKFATKEESKPKLFVLDSKLIRKPMAEKISPEKEKRLSADVPPSLGSPYRLKKQQSMEETLINKTEPSTRINFSKNWKDGRKENVYQSPNRHKSVDARIGSSPSINDTTTKPRTFKDYTSPYRKHSLESPLRTGFGLIERVESPRQSGLDKSKLRSGLYTSDTELNNILNRKNADKSNLLTSKSTGCLPMRSIENLYRSNSEENIRFRNELRMKSDTNIDQQSKANNFQKLYGARSHMSVKFCEVIVVDLTEDSSSEGIKKDVITISDDSVIEISDTSSLNQTAASGKSEENKLEPTDYPEDLNPFGDDDDDPKLPVENRKVTPPKKTKASLNPFDDSEDEDDIEETKSPKPTAAVRKKIIIPMLDETHDGDTPEYLKRTVVQRVSINPFEEDDEEDESEDRREEEHITKPPPVSGPPKKVISAPRISLSPFWSDVDEDEPEDDEDERKPKPVPKPRKFRNAAGSLATPEPKPRTSNLSNLSISALTFGSNSSLSSGQSGGQSVRKKKPAPRPPIHVAAETKNESANESSLTSSPSTSVSHSPRLPTKYRKSKKAPLPPSSTPQVRDSIHPTPEISDISPISIQPHPATELEQPEDGSLSTTQEEWSSDKYEKDKANENRRSQTFNNSNLTSPQSNNNNAYQDYIPNKSTYGKWKRKKGPAPSRPVPQRRMIKALPVSEFRKELDLIELQKQGLEKQGVRLEQIIRDRCEGPEQDQNIDCDDDSVPIDVEDLILQLFEVVNEKNELSRREAELMYLQRQQRLEEEHADTEYQIRCLMMQPEVNKTDSDKAKEEELIQRLVEIVERRNEIIECLEMDRLREAEEDDSISTSLNSYASRRDEQTAGNIAQNLEVQPTEEIATKKEKSKKSKKEKKKKKSDKLDADKDVDESESSITSSNKEKKKKKFALF</sequence>
<dbReference type="Gene3D" id="1.10.418.10">
    <property type="entry name" value="Calponin-like domain"/>
    <property type="match status" value="1"/>
</dbReference>
<dbReference type="EMBL" id="JASPKY010000120">
    <property type="protein sequence ID" value="KAK9732241.1"/>
    <property type="molecule type" value="Genomic_DNA"/>
</dbReference>
<feature type="compositionally biased region" description="Polar residues" evidence="9">
    <location>
        <begin position="1053"/>
        <end position="1067"/>
    </location>
</feature>
<dbReference type="Pfam" id="PF12130">
    <property type="entry name" value="bMERB_dom"/>
    <property type="match status" value="1"/>
</dbReference>
<feature type="compositionally biased region" description="Basic and acidic residues" evidence="9">
    <location>
        <begin position="398"/>
        <end position="408"/>
    </location>
</feature>
<dbReference type="InterPro" id="IPR022735">
    <property type="entry name" value="bMERB_dom"/>
</dbReference>
<feature type="region of interest" description="Disordered" evidence="9">
    <location>
        <begin position="1400"/>
        <end position="1487"/>
    </location>
</feature>
<feature type="compositionally biased region" description="Basic and acidic residues" evidence="9">
    <location>
        <begin position="979"/>
        <end position="988"/>
    </location>
</feature>
<evidence type="ECO:0000259" key="11">
    <source>
        <dbReference type="PROSITE" id="PS50023"/>
    </source>
</evidence>
<feature type="region of interest" description="Disordered" evidence="9">
    <location>
        <begin position="458"/>
        <end position="492"/>
    </location>
</feature>
<feature type="domain" description="LIM zinc-binding" evidence="11">
    <location>
        <begin position="157"/>
        <end position="219"/>
    </location>
</feature>
<feature type="compositionally biased region" description="Acidic residues" evidence="9">
    <location>
        <begin position="915"/>
        <end position="924"/>
    </location>
</feature>
<dbReference type="Pfam" id="PF00307">
    <property type="entry name" value="CH"/>
    <property type="match status" value="1"/>
</dbReference>
<dbReference type="GO" id="GO:0046872">
    <property type="term" value="F:metal ion binding"/>
    <property type="evidence" value="ECO:0007669"/>
    <property type="project" value="UniProtKB-KW"/>
</dbReference>
<feature type="region of interest" description="Disordered" evidence="9">
    <location>
        <begin position="117"/>
        <end position="151"/>
    </location>
</feature>
<evidence type="ECO:0000259" key="12">
    <source>
        <dbReference type="PROSITE" id="PS51848"/>
    </source>
</evidence>
<dbReference type="SMART" id="SM01203">
    <property type="entry name" value="DUF3585"/>
    <property type="match status" value="1"/>
</dbReference>
<feature type="compositionally biased region" description="Polar residues" evidence="9">
    <location>
        <begin position="469"/>
        <end position="492"/>
    </location>
</feature>
<feature type="compositionally biased region" description="Basic residues" evidence="9">
    <location>
        <begin position="1442"/>
        <end position="1456"/>
    </location>
</feature>
<keyword evidence="7" id="KW-0175">Coiled coil</keyword>
<feature type="region of interest" description="Disordered" evidence="9">
    <location>
        <begin position="525"/>
        <end position="545"/>
    </location>
</feature>
<feature type="region of interest" description="Disordered" evidence="9">
    <location>
        <begin position="650"/>
        <end position="700"/>
    </location>
</feature>
<keyword evidence="3 8" id="KW-0479">Metal-binding</keyword>
<dbReference type="Proteomes" id="UP001458880">
    <property type="component" value="Unassembled WGS sequence"/>
</dbReference>
<evidence type="ECO:0000256" key="9">
    <source>
        <dbReference type="SAM" id="MobiDB-lite"/>
    </source>
</evidence>
<feature type="compositionally biased region" description="Basic and acidic residues" evidence="9">
    <location>
        <begin position="459"/>
        <end position="468"/>
    </location>
</feature>
<proteinExistence type="predicted"/>
<dbReference type="PROSITE" id="PS51848">
    <property type="entry name" value="BMERB"/>
    <property type="match status" value="1"/>
</dbReference>
<accession>A0AAW1LG22</accession>
<feature type="compositionally biased region" description="Basic and acidic residues" evidence="9">
    <location>
        <begin position="1186"/>
        <end position="1200"/>
    </location>
</feature>
<feature type="compositionally biased region" description="Basic and acidic residues" evidence="9">
    <location>
        <begin position="945"/>
        <end position="957"/>
    </location>
</feature>
<feature type="compositionally biased region" description="Polar residues" evidence="9">
    <location>
        <begin position="1421"/>
        <end position="1431"/>
    </location>
</feature>
<dbReference type="PROSITE" id="PS50023">
    <property type="entry name" value="LIM_DOMAIN_2"/>
    <property type="match status" value="1"/>
</dbReference>
<dbReference type="GO" id="GO:0005768">
    <property type="term" value="C:endosome"/>
    <property type="evidence" value="ECO:0007669"/>
    <property type="project" value="UniProtKB-SubCell"/>
</dbReference>
<feature type="compositionally biased region" description="Basic residues" evidence="9">
    <location>
        <begin position="1478"/>
        <end position="1487"/>
    </location>
</feature>